<dbReference type="GO" id="GO:0022857">
    <property type="term" value="F:transmembrane transporter activity"/>
    <property type="evidence" value="ECO:0007669"/>
    <property type="project" value="InterPro"/>
</dbReference>
<evidence type="ECO:0000259" key="8">
    <source>
        <dbReference type="PROSITE" id="PS50850"/>
    </source>
</evidence>
<comment type="subcellular location">
    <subcellularLocation>
        <location evidence="1">Membrane</location>
        <topology evidence="1">Multi-pass membrane protein</topology>
    </subcellularLocation>
</comment>
<dbReference type="FunFam" id="1.20.1250.20:FF:000013">
    <property type="entry name" value="MFS general substrate transporter"/>
    <property type="match status" value="1"/>
</dbReference>
<dbReference type="SUPFAM" id="SSF103473">
    <property type="entry name" value="MFS general substrate transporter"/>
    <property type="match status" value="1"/>
</dbReference>
<feature type="transmembrane region" description="Helical" evidence="7">
    <location>
        <begin position="173"/>
        <end position="198"/>
    </location>
</feature>
<feature type="transmembrane region" description="Helical" evidence="7">
    <location>
        <begin position="139"/>
        <end position="161"/>
    </location>
</feature>
<dbReference type="PANTHER" id="PTHR43791">
    <property type="entry name" value="PERMEASE-RELATED"/>
    <property type="match status" value="1"/>
</dbReference>
<feature type="transmembrane region" description="Helical" evidence="7">
    <location>
        <begin position="404"/>
        <end position="425"/>
    </location>
</feature>
<name>A0A4Y7TDU9_COPMI</name>
<feature type="transmembrane region" description="Helical" evidence="7">
    <location>
        <begin position="320"/>
        <end position="338"/>
    </location>
</feature>
<feature type="transmembrane region" description="Helical" evidence="7">
    <location>
        <begin position="210"/>
        <end position="229"/>
    </location>
</feature>
<proteinExistence type="predicted"/>
<dbReference type="PROSITE" id="PS50850">
    <property type="entry name" value="MFS"/>
    <property type="match status" value="1"/>
</dbReference>
<dbReference type="AlphaFoldDB" id="A0A4Y7TDU9"/>
<dbReference type="InterPro" id="IPR011701">
    <property type="entry name" value="MFS"/>
</dbReference>
<reference evidence="9 10" key="1">
    <citation type="journal article" date="2019" name="Nat. Ecol. Evol.">
        <title>Megaphylogeny resolves global patterns of mushroom evolution.</title>
        <authorList>
            <person name="Varga T."/>
            <person name="Krizsan K."/>
            <person name="Foldi C."/>
            <person name="Dima B."/>
            <person name="Sanchez-Garcia M."/>
            <person name="Sanchez-Ramirez S."/>
            <person name="Szollosi G.J."/>
            <person name="Szarkandi J.G."/>
            <person name="Papp V."/>
            <person name="Albert L."/>
            <person name="Andreopoulos W."/>
            <person name="Angelini C."/>
            <person name="Antonin V."/>
            <person name="Barry K.W."/>
            <person name="Bougher N.L."/>
            <person name="Buchanan P."/>
            <person name="Buyck B."/>
            <person name="Bense V."/>
            <person name="Catcheside P."/>
            <person name="Chovatia M."/>
            <person name="Cooper J."/>
            <person name="Damon W."/>
            <person name="Desjardin D."/>
            <person name="Finy P."/>
            <person name="Geml J."/>
            <person name="Haridas S."/>
            <person name="Hughes K."/>
            <person name="Justo A."/>
            <person name="Karasinski D."/>
            <person name="Kautmanova I."/>
            <person name="Kiss B."/>
            <person name="Kocsube S."/>
            <person name="Kotiranta H."/>
            <person name="LaButti K.M."/>
            <person name="Lechner B.E."/>
            <person name="Liimatainen K."/>
            <person name="Lipzen A."/>
            <person name="Lukacs Z."/>
            <person name="Mihaltcheva S."/>
            <person name="Morgado L.N."/>
            <person name="Niskanen T."/>
            <person name="Noordeloos M.E."/>
            <person name="Ohm R.A."/>
            <person name="Ortiz-Santana B."/>
            <person name="Ovrebo C."/>
            <person name="Racz N."/>
            <person name="Riley R."/>
            <person name="Savchenko A."/>
            <person name="Shiryaev A."/>
            <person name="Soop K."/>
            <person name="Spirin V."/>
            <person name="Szebenyi C."/>
            <person name="Tomsovsky M."/>
            <person name="Tulloss R.E."/>
            <person name="Uehling J."/>
            <person name="Grigoriev I.V."/>
            <person name="Vagvolgyi C."/>
            <person name="Papp T."/>
            <person name="Martin F.M."/>
            <person name="Miettinen O."/>
            <person name="Hibbett D.S."/>
            <person name="Nagy L.G."/>
        </authorList>
    </citation>
    <scope>NUCLEOTIDE SEQUENCE [LARGE SCALE GENOMIC DNA]</scope>
    <source>
        <strain evidence="9 10">FP101781</strain>
    </source>
</reference>
<organism evidence="9 10">
    <name type="scientific">Coprinellus micaceus</name>
    <name type="common">Glistening ink-cap mushroom</name>
    <name type="synonym">Coprinus micaceus</name>
    <dbReference type="NCBI Taxonomy" id="71717"/>
    <lineage>
        <taxon>Eukaryota</taxon>
        <taxon>Fungi</taxon>
        <taxon>Dikarya</taxon>
        <taxon>Basidiomycota</taxon>
        <taxon>Agaricomycotina</taxon>
        <taxon>Agaricomycetes</taxon>
        <taxon>Agaricomycetidae</taxon>
        <taxon>Agaricales</taxon>
        <taxon>Agaricineae</taxon>
        <taxon>Psathyrellaceae</taxon>
        <taxon>Coprinellus</taxon>
    </lineage>
</organism>
<evidence type="ECO:0000256" key="3">
    <source>
        <dbReference type="ARBA" id="ARBA00022692"/>
    </source>
</evidence>
<evidence type="ECO:0000256" key="5">
    <source>
        <dbReference type="ARBA" id="ARBA00023136"/>
    </source>
</evidence>
<dbReference type="Proteomes" id="UP000298030">
    <property type="component" value="Unassembled WGS sequence"/>
</dbReference>
<evidence type="ECO:0000256" key="2">
    <source>
        <dbReference type="ARBA" id="ARBA00022448"/>
    </source>
</evidence>
<evidence type="ECO:0000256" key="6">
    <source>
        <dbReference type="SAM" id="MobiDB-lite"/>
    </source>
</evidence>
<evidence type="ECO:0000256" key="7">
    <source>
        <dbReference type="SAM" id="Phobius"/>
    </source>
</evidence>
<protein>
    <submittedName>
        <fullName evidence="9">MFS general substrate transporter</fullName>
    </submittedName>
</protein>
<keyword evidence="3 7" id="KW-0812">Transmembrane</keyword>
<feature type="transmembrane region" description="Helical" evidence="7">
    <location>
        <begin position="88"/>
        <end position="107"/>
    </location>
</feature>
<feature type="transmembrane region" description="Helical" evidence="7">
    <location>
        <begin position="44"/>
        <end position="61"/>
    </location>
</feature>
<feature type="transmembrane region" description="Helical" evidence="7">
    <location>
        <begin position="275"/>
        <end position="300"/>
    </location>
</feature>
<dbReference type="EMBL" id="QPFP01000015">
    <property type="protein sequence ID" value="TEB32345.1"/>
    <property type="molecule type" value="Genomic_DNA"/>
</dbReference>
<feature type="transmembrane region" description="Helical" evidence="7">
    <location>
        <begin position="114"/>
        <end position="133"/>
    </location>
</feature>
<feature type="transmembrane region" description="Helical" evidence="7">
    <location>
        <begin position="369"/>
        <end position="392"/>
    </location>
</feature>
<keyword evidence="4 7" id="KW-1133">Transmembrane helix</keyword>
<comment type="caution">
    <text evidence="9">The sequence shown here is derived from an EMBL/GenBank/DDBJ whole genome shotgun (WGS) entry which is preliminary data.</text>
</comment>
<feature type="domain" description="Major facilitator superfamily (MFS) profile" evidence="8">
    <location>
        <begin position="48"/>
        <end position="462"/>
    </location>
</feature>
<feature type="transmembrane region" description="Helical" evidence="7">
    <location>
        <begin position="437"/>
        <end position="457"/>
    </location>
</feature>
<dbReference type="FunFam" id="1.20.1250.20:FF:000018">
    <property type="entry name" value="MFS transporter permease"/>
    <property type="match status" value="1"/>
</dbReference>
<accession>A0A4Y7TDU9</accession>
<feature type="region of interest" description="Disordered" evidence="6">
    <location>
        <begin position="1"/>
        <end position="22"/>
    </location>
</feature>
<dbReference type="InterPro" id="IPR020846">
    <property type="entry name" value="MFS_dom"/>
</dbReference>
<sequence>MADSEKHSIEQVERASTLKEAEQVTQSSEPVIDPVAERKFVRKLDWILLPLFIVIYGLNYIDRTAIGNAKVAGLEKDLGMEGTDLNKALTIFYVFYVLADIPSNLLLKRFGSKLIVVLVLGFGLVSLASTFITNYTGLIVTRIFLGIFEGGTLSGLIYVMSRYYRRRELVLRIGLFNGIAPALSGAFGGLIASALLRIGDFGYVKRWRKIFLIEGALTVAFGILLYFIMPDDPTTAKMLSEEERRLAMARIDADAVVKSHGQKEKTSWKLVGHSFNVVTIACIICFITFNMSFQGMSLFLPTVINTQGNYSTVEVQLRTVPPFLAGAVWVSLNSYFSYKIRMRSVPLISSVSIVVVGYIVSITTQDPKARYAACHLIVTGGCVAGPMIIAWATDNAAPDTMRATVSAAVCGIGALGSVIAMWTYLPGDAPDYRVGNSIVLGAVTCTLLVAIFLAFYVRWENGKRDRGGRDYRLDGMADDTTEKGRVALEEMGYKHPKFRYQI</sequence>
<feature type="transmembrane region" description="Helical" evidence="7">
    <location>
        <begin position="345"/>
        <end position="363"/>
    </location>
</feature>
<keyword evidence="5 7" id="KW-0472">Membrane</keyword>
<dbReference type="Gene3D" id="1.20.1250.20">
    <property type="entry name" value="MFS general substrate transporter like domains"/>
    <property type="match status" value="2"/>
</dbReference>
<keyword evidence="2" id="KW-0813">Transport</keyword>
<evidence type="ECO:0000313" key="10">
    <source>
        <dbReference type="Proteomes" id="UP000298030"/>
    </source>
</evidence>
<dbReference type="Pfam" id="PF07690">
    <property type="entry name" value="MFS_1"/>
    <property type="match status" value="1"/>
</dbReference>
<evidence type="ECO:0000313" key="9">
    <source>
        <dbReference type="EMBL" id="TEB32345.1"/>
    </source>
</evidence>
<dbReference type="STRING" id="71717.A0A4Y7TDU9"/>
<evidence type="ECO:0000256" key="4">
    <source>
        <dbReference type="ARBA" id="ARBA00022989"/>
    </source>
</evidence>
<gene>
    <name evidence="9" type="ORF">FA13DRAFT_1790673</name>
</gene>
<dbReference type="PANTHER" id="PTHR43791:SF48">
    <property type="entry name" value="TRANSPORTER, PUTATIVE (AFU_ORTHOLOGUE AFUA_4G01000)-RELATED"/>
    <property type="match status" value="1"/>
</dbReference>
<dbReference type="InterPro" id="IPR036259">
    <property type="entry name" value="MFS_trans_sf"/>
</dbReference>
<keyword evidence="10" id="KW-1185">Reference proteome</keyword>
<dbReference type="OrthoDB" id="2962993at2759"/>
<dbReference type="GO" id="GO:0016020">
    <property type="term" value="C:membrane"/>
    <property type="evidence" value="ECO:0007669"/>
    <property type="project" value="UniProtKB-SubCell"/>
</dbReference>
<evidence type="ECO:0000256" key="1">
    <source>
        <dbReference type="ARBA" id="ARBA00004141"/>
    </source>
</evidence>